<dbReference type="Proteomes" id="UP000092445">
    <property type="component" value="Unassembled WGS sequence"/>
</dbReference>
<dbReference type="Gene3D" id="3.20.20.190">
    <property type="entry name" value="Phosphatidylinositol (PI) phosphodiesterase"/>
    <property type="match status" value="1"/>
</dbReference>
<evidence type="ECO:0000259" key="3">
    <source>
        <dbReference type="PROSITE" id="PS51704"/>
    </source>
</evidence>
<dbReference type="Gene3D" id="2.60.40.10">
    <property type="entry name" value="Immunoglobulins"/>
    <property type="match status" value="1"/>
</dbReference>
<dbReference type="InterPro" id="IPR030395">
    <property type="entry name" value="GP_PDE_dom"/>
</dbReference>
<dbReference type="SMART" id="SM01065">
    <property type="entry name" value="CBM_2"/>
    <property type="match status" value="1"/>
</dbReference>
<dbReference type="InterPro" id="IPR013783">
    <property type="entry name" value="Ig-like_fold"/>
</dbReference>
<dbReference type="GO" id="GO:0047389">
    <property type="term" value="F:glycerophosphocholine phosphodiesterase activity"/>
    <property type="evidence" value="ECO:0007669"/>
    <property type="project" value="TreeGrafter"/>
</dbReference>
<dbReference type="InterPro" id="IPR017946">
    <property type="entry name" value="PLC-like_Pdiesterase_TIM-brl"/>
</dbReference>
<accession>A0A1A9Z3Y8</accession>
<feature type="domain" description="CBM20" evidence="2">
    <location>
        <begin position="30"/>
        <end position="142"/>
    </location>
</feature>
<keyword evidence="1" id="KW-0378">Hydrolase</keyword>
<dbReference type="InterPro" id="IPR051578">
    <property type="entry name" value="GDPD"/>
</dbReference>
<dbReference type="PROSITE" id="PS51166">
    <property type="entry name" value="CBM20"/>
    <property type="match status" value="1"/>
</dbReference>
<keyword evidence="5" id="KW-1185">Reference proteome</keyword>
<evidence type="ECO:0000256" key="1">
    <source>
        <dbReference type="ARBA" id="ARBA00022801"/>
    </source>
</evidence>
<dbReference type="InterPro" id="IPR002044">
    <property type="entry name" value="CBM20"/>
</dbReference>
<evidence type="ECO:0000313" key="4">
    <source>
        <dbReference type="EnsemblMetazoa" id="GPAI003117-PA"/>
    </source>
</evidence>
<dbReference type="STRING" id="7398.A0A1A9Z3Y8"/>
<dbReference type="Pfam" id="PF03009">
    <property type="entry name" value="GDPD"/>
    <property type="match status" value="1"/>
</dbReference>
<dbReference type="Pfam" id="PF00686">
    <property type="entry name" value="CBM_20"/>
    <property type="match status" value="1"/>
</dbReference>
<evidence type="ECO:0000259" key="2">
    <source>
        <dbReference type="PROSITE" id="PS51166"/>
    </source>
</evidence>
<reference evidence="5" key="1">
    <citation type="submission" date="2014-03" db="EMBL/GenBank/DDBJ databases">
        <authorList>
            <person name="Aksoy S."/>
            <person name="Warren W."/>
            <person name="Wilson R.K."/>
        </authorList>
    </citation>
    <scope>NUCLEOTIDE SEQUENCE [LARGE SCALE GENOMIC DNA]</scope>
    <source>
        <strain evidence="5">IAEA</strain>
    </source>
</reference>
<sequence>MQRWFFANEELPYKEKRLRVEKVPMRQTLETILPDVNFHFYVTYNGKLCSNEIMAITGNLRLFGEWNVDRCLLMQRAEGNNWFISLELPRKQLIYYRYLIVALYGKNRKFVRFWETHDEKRCIELSPNMPIEDDTRHDLFGKVNGKHQVDRGWLTNDVTVIQFKVFNAPIVLAKPSKTRDYYVKISPIKIKMKTDCKTEAKSISGVRPKLTDSQHMEETFAFCEVTSLKENEGEFGYQSKYGKVCTRDDLLLFNITLNGFENTAYEIDIYYYPLKAARDHPPYHFGYILVMPQKLKRSEGSLTETITCASTHRAIGVITFDYLIVRPMPGITLNMEATYCRYWNPKQKTMNIARRGCGVSHWHGNDILRENTIESIKWAIASGADMVEFDVAWTKDKAVVLYHDIMLDISPHDDIDIHEHDIFRFTMDENEKKELLKYAKKLKSDLLTVPINQFTLEQLQRVKVYEPPIRSIVGSVASPVKRIENRPFATLPEVFEKIPTDVYLVIDLKWPMQLKNRNWEGGVTTDEDLNEFVDTILEITFRLPGSRRVAFSSLKSDICTLLRLKQNKYPVIFFAKGYASDYLDPLTQKLFNMCAFAHAMQLLGIGTNNIELLNHIGNLSYIKKTDLRIISWGAENRALAVREKMEFIEVNGIIWDRINKDIAPPDLQNNIGYIEVPEEDSNTKSN</sequence>
<dbReference type="PROSITE" id="PS51704">
    <property type="entry name" value="GP_PDE"/>
    <property type="match status" value="1"/>
</dbReference>
<organism evidence="4 5">
    <name type="scientific">Glossina pallidipes</name>
    <name type="common">Tsetse fly</name>
    <dbReference type="NCBI Taxonomy" id="7398"/>
    <lineage>
        <taxon>Eukaryota</taxon>
        <taxon>Metazoa</taxon>
        <taxon>Ecdysozoa</taxon>
        <taxon>Arthropoda</taxon>
        <taxon>Hexapoda</taxon>
        <taxon>Insecta</taxon>
        <taxon>Pterygota</taxon>
        <taxon>Neoptera</taxon>
        <taxon>Endopterygota</taxon>
        <taxon>Diptera</taxon>
        <taxon>Brachycera</taxon>
        <taxon>Muscomorpha</taxon>
        <taxon>Hippoboscoidea</taxon>
        <taxon>Glossinidae</taxon>
        <taxon>Glossina</taxon>
    </lineage>
</organism>
<dbReference type="PANTHER" id="PTHR22958">
    <property type="entry name" value="GLYCEROPHOSPHORYL DIESTER PHOSPHODIESTERASE"/>
    <property type="match status" value="1"/>
</dbReference>
<dbReference type="PANTHER" id="PTHR22958:SF1">
    <property type="entry name" value="GLYCEROPHOSPHOCHOLINE PHOSPHODIESTERASE GPCPD1"/>
    <property type="match status" value="1"/>
</dbReference>
<dbReference type="InterPro" id="IPR013784">
    <property type="entry name" value="Carb-bd-like_fold"/>
</dbReference>
<dbReference type="GO" id="GO:2001070">
    <property type="term" value="F:starch binding"/>
    <property type="evidence" value="ECO:0007669"/>
    <property type="project" value="InterPro"/>
</dbReference>
<dbReference type="SUPFAM" id="SSF49452">
    <property type="entry name" value="Starch-binding domain-like"/>
    <property type="match status" value="1"/>
</dbReference>
<dbReference type="SUPFAM" id="SSF51695">
    <property type="entry name" value="PLC-like phosphodiesterases"/>
    <property type="match status" value="1"/>
</dbReference>
<dbReference type="VEuPathDB" id="VectorBase:GPAI003117"/>
<dbReference type="GO" id="GO:0046475">
    <property type="term" value="P:glycerophospholipid catabolic process"/>
    <property type="evidence" value="ECO:0007669"/>
    <property type="project" value="TreeGrafter"/>
</dbReference>
<protein>
    <recommendedName>
        <fullName evidence="6">GP-PDE domain-containing protein</fullName>
    </recommendedName>
</protein>
<dbReference type="AlphaFoldDB" id="A0A1A9Z3Y8"/>
<proteinExistence type="predicted"/>
<evidence type="ECO:0000313" key="5">
    <source>
        <dbReference type="Proteomes" id="UP000092445"/>
    </source>
</evidence>
<reference evidence="4" key="2">
    <citation type="submission" date="2020-05" db="UniProtKB">
        <authorList>
            <consortium name="EnsemblMetazoa"/>
        </authorList>
    </citation>
    <scope>IDENTIFICATION</scope>
    <source>
        <strain evidence="4">IAEA</strain>
    </source>
</reference>
<evidence type="ECO:0008006" key="6">
    <source>
        <dbReference type="Google" id="ProtNLM"/>
    </source>
</evidence>
<dbReference type="EnsemblMetazoa" id="GPAI003117-RA">
    <property type="protein sequence ID" value="GPAI003117-PA"/>
    <property type="gene ID" value="GPAI003117"/>
</dbReference>
<name>A0A1A9Z3Y8_GLOPL</name>
<feature type="domain" description="GP-PDE" evidence="3">
    <location>
        <begin position="349"/>
        <end position="665"/>
    </location>
</feature>